<keyword evidence="11" id="KW-0963">Cytoplasm</keyword>
<proteinExistence type="inferred from homology"/>
<evidence type="ECO:0000313" key="13">
    <source>
        <dbReference type="Proteomes" id="UP000294881"/>
    </source>
</evidence>
<accession>A0A4R2GQ86</accession>
<dbReference type="Gene3D" id="3.40.50.300">
    <property type="entry name" value="P-loop containing nucleotide triphosphate hydrolases"/>
    <property type="match status" value="1"/>
</dbReference>
<keyword evidence="5 11" id="KW-0808">Transferase</keyword>
<dbReference type="NCBIfam" id="NF010552">
    <property type="entry name" value="PRK13946.1"/>
    <property type="match status" value="1"/>
</dbReference>
<dbReference type="HAMAP" id="MF_00109">
    <property type="entry name" value="Shikimate_kinase"/>
    <property type="match status" value="1"/>
</dbReference>
<dbReference type="PRINTS" id="PR01100">
    <property type="entry name" value="SHIKIMTKNASE"/>
</dbReference>
<evidence type="ECO:0000256" key="7">
    <source>
        <dbReference type="ARBA" id="ARBA00022777"/>
    </source>
</evidence>
<sequence>MTLQQTSAERPDASADYERLRRGLRGRSLVLVGLMGCGKSTVGRRLAARLDLPFVDADAEIERAAGKTIPEIFAAHGEPYFRDGERRVIARLLAEGGHVLATGGGAFMDTTTRALVRARGISVWLKADLDVLMKRVRKRGNRPLLQTPDPEGAMRRLMDERYPVYAEADLTVHSHESPHEVVVDDVIAAVLDYLPGIRPIEKDTRA</sequence>
<comment type="subunit">
    <text evidence="11">Monomer.</text>
</comment>
<dbReference type="InterPro" id="IPR027417">
    <property type="entry name" value="P-loop_NTPase"/>
</dbReference>
<keyword evidence="7 11" id="KW-0418">Kinase</keyword>
<evidence type="ECO:0000256" key="2">
    <source>
        <dbReference type="ARBA" id="ARBA00006997"/>
    </source>
</evidence>
<feature type="binding site" evidence="11">
    <location>
        <begin position="36"/>
        <end position="41"/>
    </location>
    <ligand>
        <name>ATP</name>
        <dbReference type="ChEBI" id="CHEBI:30616"/>
    </ligand>
</feature>
<dbReference type="AlphaFoldDB" id="A0A4R2GQ86"/>
<evidence type="ECO:0000256" key="8">
    <source>
        <dbReference type="ARBA" id="ARBA00022840"/>
    </source>
</evidence>
<comment type="subcellular location">
    <subcellularLocation>
        <location evidence="11">Cytoplasm</location>
    </subcellularLocation>
</comment>
<comment type="function">
    <text evidence="11">Catalyzes the specific phosphorylation of the 3-hydroxyl group of shikimic acid using ATP as a cosubstrate.</text>
</comment>
<evidence type="ECO:0000256" key="5">
    <source>
        <dbReference type="ARBA" id="ARBA00022679"/>
    </source>
</evidence>
<dbReference type="OrthoDB" id="9800332at2"/>
<organism evidence="12 13">
    <name type="scientific">Camelimonas lactis</name>
    <dbReference type="NCBI Taxonomy" id="659006"/>
    <lineage>
        <taxon>Bacteria</taxon>
        <taxon>Pseudomonadati</taxon>
        <taxon>Pseudomonadota</taxon>
        <taxon>Alphaproteobacteria</taxon>
        <taxon>Hyphomicrobiales</taxon>
        <taxon>Chelatococcaceae</taxon>
        <taxon>Camelimonas</taxon>
    </lineage>
</organism>
<keyword evidence="13" id="KW-1185">Reference proteome</keyword>
<feature type="binding site" evidence="11">
    <location>
        <position position="58"/>
    </location>
    <ligand>
        <name>substrate</name>
    </ligand>
</feature>
<keyword evidence="11" id="KW-0479">Metal-binding</keyword>
<dbReference type="GO" id="GO:0009423">
    <property type="term" value="P:chorismate biosynthetic process"/>
    <property type="evidence" value="ECO:0007669"/>
    <property type="project" value="UniProtKB-UniRule"/>
</dbReference>
<feature type="binding site" evidence="11">
    <location>
        <position position="142"/>
    </location>
    <ligand>
        <name>ATP</name>
        <dbReference type="ChEBI" id="CHEBI:30616"/>
    </ligand>
</feature>
<comment type="catalytic activity">
    <reaction evidence="10 11">
        <text>shikimate + ATP = 3-phosphoshikimate + ADP + H(+)</text>
        <dbReference type="Rhea" id="RHEA:13121"/>
        <dbReference type="ChEBI" id="CHEBI:15378"/>
        <dbReference type="ChEBI" id="CHEBI:30616"/>
        <dbReference type="ChEBI" id="CHEBI:36208"/>
        <dbReference type="ChEBI" id="CHEBI:145989"/>
        <dbReference type="ChEBI" id="CHEBI:456216"/>
        <dbReference type="EC" id="2.7.1.71"/>
    </reaction>
</comment>
<feature type="binding site" evidence="11">
    <location>
        <position position="40"/>
    </location>
    <ligand>
        <name>Mg(2+)</name>
        <dbReference type="ChEBI" id="CHEBI:18420"/>
    </ligand>
</feature>
<dbReference type="InterPro" id="IPR031322">
    <property type="entry name" value="Shikimate/glucono_kinase"/>
</dbReference>
<dbReference type="GO" id="GO:0009073">
    <property type="term" value="P:aromatic amino acid family biosynthetic process"/>
    <property type="evidence" value="ECO:0007669"/>
    <property type="project" value="UniProtKB-KW"/>
</dbReference>
<dbReference type="EC" id="2.7.1.71" evidence="3 11"/>
<comment type="caution">
    <text evidence="11">Lacks conserved residue(s) required for the propagation of feature annotation.</text>
</comment>
<feature type="binding site" evidence="11">
    <location>
        <position position="82"/>
    </location>
    <ligand>
        <name>substrate</name>
    </ligand>
</feature>
<dbReference type="CDD" id="cd00464">
    <property type="entry name" value="SK"/>
    <property type="match status" value="1"/>
</dbReference>
<dbReference type="SUPFAM" id="SSF52540">
    <property type="entry name" value="P-loop containing nucleoside triphosphate hydrolases"/>
    <property type="match status" value="1"/>
</dbReference>
<dbReference type="PANTHER" id="PTHR21087">
    <property type="entry name" value="SHIKIMATE KINASE"/>
    <property type="match status" value="1"/>
</dbReference>
<comment type="pathway">
    <text evidence="1 11">Metabolic intermediate biosynthesis; chorismate biosynthesis; chorismate from D-erythrose 4-phosphate and phosphoenolpyruvate: step 5/7.</text>
</comment>
<reference evidence="12 13" key="1">
    <citation type="submission" date="2019-03" db="EMBL/GenBank/DDBJ databases">
        <title>Genomic Encyclopedia of Type Strains, Phase IV (KMG-IV): sequencing the most valuable type-strain genomes for metagenomic binning, comparative biology and taxonomic classification.</title>
        <authorList>
            <person name="Goeker M."/>
        </authorList>
    </citation>
    <scope>NUCLEOTIDE SEQUENCE [LARGE SCALE GENOMIC DNA]</scope>
    <source>
        <strain evidence="12 13">DSM 22958</strain>
    </source>
</reference>
<dbReference type="GO" id="GO:0000287">
    <property type="term" value="F:magnesium ion binding"/>
    <property type="evidence" value="ECO:0007669"/>
    <property type="project" value="UniProtKB-UniRule"/>
</dbReference>
<evidence type="ECO:0000256" key="3">
    <source>
        <dbReference type="ARBA" id="ARBA00012154"/>
    </source>
</evidence>
<dbReference type="PROSITE" id="PS01128">
    <property type="entry name" value="SHIKIMATE_KINASE"/>
    <property type="match status" value="1"/>
</dbReference>
<name>A0A4R2GQ86_9HYPH</name>
<evidence type="ECO:0000256" key="1">
    <source>
        <dbReference type="ARBA" id="ARBA00004842"/>
    </source>
</evidence>
<evidence type="ECO:0000313" key="12">
    <source>
        <dbReference type="EMBL" id="TCO11856.1"/>
    </source>
</evidence>
<evidence type="ECO:0000256" key="6">
    <source>
        <dbReference type="ARBA" id="ARBA00022741"/>
    </source>
</evidence>
<keyword evidence="11" id="KW-0460">Magnesium</keyword>
<dbReference type="RefSeq" id="WP_132008633.1">
    <property type="nucleotide sequence ID" value="NZ_JBHUNN010000002.1"/>
</dbReference>
<comment type="similarity">
    <text evidence="2 11">Belongs to the shikimate kinase family.</text>
</comment>
<dbReference type="GO" id="GO:0005829">
    <property type="term" value="C:cytosol"/>
    <property type="evidence" value="ECO:0007669"/>
    <property type="project" value="TreeGrafter"/>
</dbReference>
<protein>
    <recommendedName>
        <fullName evidence="3 11">Shikimate kinase</fullName>
        <shortName evidence="11">SK</shortName>
        <ecNumber evidence="3 11">2.7.1.71</ecNumber>
    </recommendedName>
</protein>
<evidence type="ECO:0000256" key="11">
    <source>
        <dbReference type="HAMAP-Rule" id="MF_00109"/>
    </source>
</evidence>
<keyword evidence="6 11" id="KW-0547">Nucleotide-binding</keyword>
<evidence type="ECO:0000256" key="10">
    <source>
        <dbReference type="ARBA" id="ARBA00048567"/>
    </source>
</evidence>
<dbReference type="InterPro" id="IPR000623">
    <property type="entry name" value="Shikimate_kinase/TSH1"/>
</dbReference>
<feature type="binding site" evidence="11">
    <location>
        <position position="104"/>
    </location>
    <ligand>
        <name>substrate</name>
    </ligand>
</feature>
<dbReference type="Pfam" id="PF01202">
    <property type="entry name" value="SKI"/>
    <property type="match status" value="1"/>
</dbReference>
<gene>
    <name evidence="11" type="primary">aroK</name>
    <name evidence="12" type="ORF">EV666_111133</name>
</gene>
<dbReference type="InterPro" id="IPR023000">
    <property type="entry name" value="Shikimate_kinase_CS"/>
</dbReference>
<dbReference type="GO" id="GO:0008652">
    <property type="term" value="P:amino acid biosynthetic process"/>
    <property type="evidence" value="ECO:0007669"/>
    <property type="project" value="UniProtKB-KW"/>
</dbReference>
<dbReference type="EMBL" id="SLWL01000011">
    <property type="protein sequence ID" value="TCO11856.1"/>
    <property type="molecule type" value="Genomic_DNA"/>
</dbReference>
<dbReference type="GO" id="GO:0004765">
    <property type="term" value="F:shikimate kinase activity"/>
    <property type="evidence" value="ECO:0007669"/>
    <property type="project" value="UniProtKB-UniRule"/>
</dbReference>
<evidence type="ECO:0000256" key="9">
    <source>
        <dbReference type="ARBA" id="ARBA00023141"/>
    </source>
</evidence>
<dbReference type="UniPathway" id="UPA00053">
    <property type="reaction ID" value="UER00088"/>
</dbReference>
<comment type="cofactor">
    <cofactor evidence="11">
        <name>Mg(2+)</name>
        <dbReference type="ChEBI" id="CHEBI:18420"/>
    </cofactor>
    <text evidence="11">Binds 1 Mg(2+) ion per subunit.</text>
</comment>
<dbReference type="GO" id="GO:0005524">
    <property type="term" value="F:ATP binding"/>
    <property type="evidence" value="ECO:0007669"/>
    <property type="project" value="UniProtKB-UniRule"/>
</dbReference>
<dbReference type="Proteomes" id="UP000294881">
    <property type="component" value="Unassembled WGS sequence"/>
</dbReference>
<keyword evidence="8 11" id="KW-0067">ATP-binding</keyword>
<keyword evidence="9 11" id="KW-0057">Aromatic amino acid biosynthesis</keyword>
<evidence type="ECO:0000256" key="4">
    <source>
        <dbReference type="ARBA" id="ARBA00022605"/>
    </source>
</evidence>
<dbReference type="PANTHER" id="PTHR21087:SF16">
    <property type="entry name" value="SHIKIMATE KINASE 1, CHLOROPLASTIC"/>
    <property type="match status" value="1"/>
</dbReference>
<keyword evidence="4 11" id="KW-0028">Amino-acid biosynthesis</keyword>
<feature type="binding site" evidence="11">
    <location>
        <position position="161"/>
    </location>
    <ligand>
        <name>substrate</name>
    </ligand>
</feature>
<comment type="caution">
    <text evidence="12">The sequence shown here is derived from an EMBL/GenBank/DDBJ whole genome shotgun (WGS) entry which is preliminary data.</text>
</comment>